<dbReference type="Proteomes" id="UP001187343">
    <property type="component" value="Unassembled WGS sequence"/>
</dbReference>
<comment type="caution">
    <text evidence="2">The sequence shown here is derived from an EMBL/GenBank/DDBJ whole genome shotgun (WGS) entry which is preliminary data.</text>
</comment>
<proteinExistence type="predicted"/>
<feature type="region of interest" description="Disordered" evidence="1">
    <location>
        <begin position="1"/>
        <end position="26"/>
    </location>
</feature>
<evidence type="ECO:0000313" key="2">
    <source>
        <dbReference type="EMBL" id="KAK2887742.1"/>
    </source>
</evidence>
<sequence length="160" mass="17548">MTRKSHWFETTQRTAKPSTGRGRRMAGAKSLTAQARDTCFEERLMHDVCLCTLEGHAVTPACGPAAARECCYPGTSRAFITSPALTQKLHFAALSLSSGRRADADLRSSSAQEQPRTGPSLERETRAGNPRPLSLSVCLCFSLWRRQTSALVSERSCQMN</sequence>
<keyword evidence="3" id="KW-1185">Reference proteome</keyword>
<accession>A0AA88PIT5</accession>
<feature type="compositionally biased region" description="Polar residues" evidence="1">
    <location>
        <begin position="8"/>
        <end position="17"/>
    </location>
</feature>
<reference evidence="2" key="1">
    <citation type="submission" date="2023-08" db="EMBL/GenBank/DDBJ databases">
        <title>Chromosome-level Genome Assembly of mud carp (Cirrhinus molitorella).</title>
        <authorList>
            <person name="Liu H."/>
        </authorList>
    </citation>
    <scope>NUCLEOTIDE SEQUENCE</scope>
    <source>
        <strain evidence="2">Prfri</strain>
        <tissue evidence="2">Muscle</tissue>
    </source>
</reference>
<feature type="region of interest" description="Disordered" evidence="1">
    <location>
        <begin position="103"/>
        <end position="129"/>
    </location>
</feature>
<protein>
    <submittedName>
        <fullName evidence="2">Uncharacterized protein</fullName>
    </submittedName>
</protein>
<gene>
    <name evidence="2" type="ORF">Q8A67_015970</name>
</gene>
<organism evidence="2 3">
    <name type="scientific">Cirrhinus molitorella</name>
    <name type="common">mud carp</name>
    <dbReference type="NCBI Taxonomy" id="172907"/>
    <lineage>
        <taxon>Eukaryota</taxon>
        <taxon>Metazoa</taxon>
        <taxon>Chordata</taxon>
        <taxon>Craniata</taxon>
        <taxon>Vertebrata</taxon>
        <taxon>Euteleostomi</taxon>
        <taxon>Actinopterygii</taxon>
        <taxon>Neopterygii</taxon>
        <taxon>Teleostei</taxon>
        <taxon>Ostariophysi</taxon>
        <taxon>Cypriniformes</taxon>
        <taxon>Cyprinidae</taxon>
        <taxon>Labeoninae</taxon>
        <taxon>Labeonini</taxon>
        <taxon>Cirrhinus</taxon>
    </lineage>
</organism>
<name>A0AA88PIT5_9TELE</name>
<dbReference type="AlphaFoldDB" id="A0AA88PIT5"/>
<evidence type="ECO:0000313" key="3">
    <source>
        <dbReference type="Proteomes" id="UP001187343"/>
    </source>
</evidence>
<feature type="compositionally biased region" description="Polar residues" evidence="1">
    <location>
        <begin position="107"/>
        <end position="117"/>
    </location>
</feature>
<evidence type="ECO:0000256" key="1">
    <source>
        <dbReference type="SAM" id="MobiDB-lite"/>
    </source>
</evidence>
<dbReference type="EMBL" id="JAUYZG010000015">
    <property type="protein sequence ID" value="KAK2887742.1"/>
    <property type="molecule type" value="Genomic_DNA"/>
</dbReference>